<evidence type="ECO:0000313" key="2">
    <source>
        <dbReference type="EMBL" id="KAL0422473.1"/>
    </source>
</evidence>
<dbReference type="InterPro" id="IPR056789">
    <property type="entry name" value="LRR_R13L1-DRL21"/>
</dbReference>
<feature type="domain" description="R13L1/DRL21-like LRR repeat region" evidence="1">
    <location>
        <begin position="272"/>
        <end position="335"/>
    </location>
</feature>
<reference evidence="2" key="1">
    <citation type="submission" date="2020-06" db="EMBL/GenBank/DDBJ databases">
        <authorList>
            <person name="Li T."/>
            <person name="Hu X."/>
            <person name="Zhang T."/>
            <person name="Song X."/>
            <person name="Zhang H."/>
            <person name="Dai N."/>
            <person name="Sheng W."/>
            <person name="Hou X."/>
            <person name="Wei L."/>
        </authorList>
    </citation>
    <scope>NUCLEOTIDE SEQUENCE</scope>
    <source>
        <strain evidence="2">KEN1</strain>
        <tissue evidence="2">Leaf</tissue>
    </source>
</reference>
<dbReference type="EMBL" id="JACGWN010000011">
    <property type="protein sequence ID" value="KAL0422473.1"/>
    <property type="molecule type" value="Genomic_DNA"/>
</dbReference>
<dbReference type="InterPro" id="IPR032675">
    <property type="entry name" value="LRR_dom_sf"/>
</dbReference>
<proteinExistence type="predicted"/>
<dbReference type="AlphaFoldDB" id="A0AAW2V0G7"/>
<evidence type="ECO:0000259" key="1">
    <source>
        <dbReference type="Pfam" id="PF25019"/>
    </source>
</evidence>
<gene>
    <name evidence="2" type="ORF">Slati_3270200</name>
</gene>
<feature type="domain" description="R13L1/DRL21-like LRR repeat region" evidence="1">
    <location>
        <begin position="131"/>
        <end position="193"/>
    </location>
</feature>
<name>A0AAW2V0G7_9LAMI</name>
<reference evidence="2" key="2">
    <citation type="journal article" date="2024" name="Plant">
        <title>Genomic evolution and insights into agronomic trait innovations of Sesamum species.</title>
        <authorList>
            <person name="Miao H."/>
            <person name="Wang L."/>
            <person name="Qu L."/>
            <person name="Liu H."/>
            <person name="Sun Y."/>
            <person name="Le M."/>
            <person name="Wang Q."/>
            <person name="Wei S."/>
            <person name="Zheng Y."/>
            <person name="Lin W."/>
            <person name="Duan Y."/>
            <person name="Cao H."/>
            <person name="Xiong S."/>
            <person name="Wang X."/>
            <person name="Wei L."/>
            <person name="Li C."/>
            <person name="Ma Q."/>
            <person name="Ju M."/>
            <person name="Zhao R."/>
            <person name="Li G."/>
            <person name="Mu C."/>
            <person name="Tian Q."/>
            <person name="Mei H."/>
            <person name="Zhang T."/>
            <person name="Gao T."/>
            <person name="Zhang H."/>
        </authorList>
    </citation>
    <scope>NUCLEOTIDE SEQUENCE</scope>
    <source>
        <strain evidence="2">KEN1</strain>
    </source>
</reference>
<organism evidence="2">
    <name type="scientific">Sesamum latifolium</name>
    <dbReference type="NCBI Taxonomy" id="2727402"/>
    <lineage>
        <taxon>Eukaryota</taxon>
        <taxon>Viridiplantae</taxon>
        <taxon>Streptophyta</taxon>
        <taxon>Embryophyta</taxon>
        <taxon>Tracheophyta</taxon>
        <taxon>Spermatophyta</taxon>
        <taxon>Magnoliopsida</taxon>
        <taxon>eudicotyledons</taxon>
        <taxon>Gunneridae</taxon>
        <taxon>Pentapetalae</taxon>
        <taxon>asterids</taxon>
        <taxon>lamiids</taxon>
        <taxon>Lamiales</taxon>
        <taxon>Pedaliaceae</taxon>
        <taxon>Sesamum</taxon>
    </lineage>
</organism>
<dbReference type="PANTHER" id="PTHR47186:SF3">
    <property type="entry name" value="OS09G0267800 PROTEIN"/>
    <property type="match status" value="1"/>
</dbReference>
<dbReference type="Pfam" id="PF25019">
    <property type="entry name" value="LRR_R13L1-DRL21"/>
    <property type="match status" value="2"/>
</dbReference>
<dbReference type="Gene3D" id="3.80.10.10">
    <property type="entry name" value="Ribonuclease Inhibitor"/>
    <property type="match status" value="2"/>
</dbReference>
<dbReference type="PANTHER" id="PTHR47186">
    <property type="entry name" value="LEUCINE-RICH REPEAT-CONTAINING PROTEIN 57"/>
    <property type="match status" value="1"/>
</dbReference>
<sequence length="539" mass="60738">MGQITGLRHLNISGCEALTQMPNGIKDLVQLQTLPIYIVPVNLWLMKRYNLLEKDHHKFARKWFPSGSISDLKHLNLRGLCWGHTGADFIMNPDLEANAARFQERKPPIPGPSQDPEPPIPTVPDLGLAWEVLECLQPHKNLKKLFIVGYPGIKFAQWTLPNLIELVLLNCQGCLQLPVLGHLPLLRSLRMEGLSSITHIGQEIYGDDVEVSFPSLQELTVRDFPNLQQWARLDGKETFPSLAALPDHIENLPSLVSLAIISCPMIEFLPEGMKHVTTLRSLEIRSCAGLKDLPEWLDSLTSLRAFAISDCCNLKSLPVAVRRLTKLQHLTIQDCPDLQRSLLQTGVANAAVSFILITLFCLSISGLVTQEVWEKEIRPKSAASSEKKDHMAIWNEVVSLVQDLDQLVSSYTHLFGRELGCRPLTEELQILDVTVCLMESLLGENRDHGFMNQILENRIVRVAQEAEFYIAFTKLQSRGVQFDVRTEFVSSGLTLTRITQEILSINEELKKIHDRRNVQEWLELTTSSTGKLHCFHPGA</sequence>
<comment type="caution">
    <text evidence="2">The sequence shown here is derived from an EMBL/GenBank/DDBJ whole genome shotgun (WGS) entry which is preliminary data.</text>
</comment>
<accession>A0AAW2V0G7</accession>
<protein>
    <recommendedName>
        <fullName evidence="1">R13L1/DRL21-like LRR repeat region domain-containing protein</fullName>
    </recommendedName>
</protein>
<dbReference type="SUPFAM" id="SSF52058">
    <property type="entry name" value="L domain-like"/>
    <property type="match status" value="1"/>
</dbReference>